<evidence type="ECO:0000313" key="3">
    <source>
        <dbReference type="Proteomes" id="UP000242915"/>
    </source>
</evidence>
<dbReference type="EMBL" id="FZOG01000003">
    <property type="protein sequence ID" value="SNS53075.1"/>
    <property type="molecule type" value="Genomic_DNA"/>
</dbReference>
<dbReference type="Pfam" id="PF08241">
    <property type="entry name" value="Methyltransf_11"/>
    <property type="match status" value="1"/>
</dbReference>
<feature type="domain" description="Methyltransferase type 11" evidence="1">
    <location>
        <begin position="64"/>
        <end position="159"/>
    </location>
</feature>
<accession>A0A239F8D7</accession>
<dbReference type="RefSeq" id="WP_089360001.1">
    <property type="nucleotide sequence ID" value="NZ_FZOG01000003.1"/>
</dbReference>
<protein>
    <submittedName>
        <fullName evidence="2">Ubiquinone/menaquinone biosynthesis C-methylase UbiE</fullName>
    </submittedName>
</protein>
<reference evidence="3" key="1">
    <citation type="submission" date="2017-06" db="EMBL/GenBank/DDBJ databases">
        <authorList>
            <person name="Varghese N."/>
            <person name="Submissions S."/>
        </authorList>
    </citation>
    <scope>NUCLEOTIDE SEQUENCE [LARGE SCALE GENOMIC DNA]</scope>
    <source>
        <strain evidence="3">CIP 108523</strain>
    </source>
</reference>
<dbReference type="Gene3D" id="3.40.50.150">
    <property type="entry name" value="Vaccinia Virus protein VP39"/>
    <property type="match status" value="1"/>
</dbReference>
<dbReference type="CDD" id="cd02440">
    <property type="entry name" value="AdoMet_MTases"/>
    <property type="match status" value="1"/>
</dbReference>
<keyword evidence="2" id="KW-0489">Methyltransferase</keyword>
<organism evidence="2 3">
    <name type="scientific">Pseudomonas segetis</name>
    <dbReference type="NCBI Taxonomy" id="298908"/>
    <lineage>
        <taxon>Bacteria</taxon>
        <taxon>Pseudomonadati</taxon>
        <taxon>Pseudomonadota</taxon>
        <taxon>Gammaproteobacteria</taxon>
        <taxon>Pseudomonadales</taxon>
        <taxon>Pseudomonadaceae</taxon>
        <taxon>Pseudomonas</taxon>
    </lineage>
</organism>
<dbReference type="AlphaFoldDB" id="A0A239F8D7"/>
<proteinExistence type="predicted"/>
<dbReference type="GO" id="GO:0008757">
    <property type="term" value="F:S-adenosylmethionine-dependent methyltransferase activity"/>
    <property type="evidence" value="ECO:0007669"/>
    <property type="project" value="InterPro"/>
</dbReference>
<dbReference type="InterPro" id="IPR013216">
    <property type="entry name" value="Methyltransf_11"/>
</dbReference>
<name>A0A239F8D7_9PSED</name>
<dbReference type="SUPFAM" id="SSF53335">
    <property type="entry name" value="S-adenosyl-L-methionine-dependent methyltransferases"/>
    <property type="match status" value="1"/>
</dbReference>
<dbReference type="InterPro" id="IPR029063">
    <property type="entry name" value="SAM-dependent_MTases_sf"/>
</dbReference>
<keyword evidence="2" id="KW-0808">Transferase</keyword>
<keyword evidence="3" id="KW-1185">Reference proteome</keyword>
<sequence length="300" mass="33217">MKILQKLFQRLGAPAASAAASGRTEDYVDARDCGLVDAVQSGWFQNATDELFSGFAISAEDVVLDIGCGAGGATLFCANRGAHVVFTDVIAEKIDALKQKLKETPARGVEGIVSDSVPLPLADEYASRVIALEVLEHVEDPARVLRELVRVARPGALFLLAVPDPVGEHIQKDCAAPHYFSHPNHIHIFEREQFAALVEEAGLIIERRASYGFFWTMWMLMYWTQQKHSGEPNSGETHDVVHPPYSALVEDWSSLWKRLIDMPEFSPVKQNLDSLMPKSQVIVARKPSQSRADNRNKNAQ</sequence>
<keyword evidence="2" id="KW-0830">Ubiquinone</keyword>
<dbReference type="GO" id="GO:0032259">
    <property type="term" value="P:methylation"/>
    <property type="evidence" value="ECO:0007669"/>
    <property type="project" value="UniProtKB-KW"/>
</dbReference>
<evidence type="ECO:0000313" key="2">
    <source>
        <dbReference type="EMBL" id="SNS53075.1"/>
    </source>
</evidence>
<dbReference type="PANTHER" id="PTHR43861">
    <property type="entry name" value="TRANS-ACONITATE 2-METHYLTRANSFERASE-RELATED"/>
    <property type="match status" value="1"/>
</dbReference>
<evidence type="ECO:0000259" key="1">
    <source>
        <dbReference type="Pfam" id="PF08241"/>
    </source>
</evidence>
<dbReference type="Proteomes" id="UP000242915">
    <property type="component" value="Unassembled WGS sequence"/>
</dbReference>
<gene>
    <name evidence="2" type="ORF">SAMN05216255_2485</name>
</gene>